<dbReference type="RefSeq" id="XP_064854491.1">
    <property type="nucleotide sequence ID" value="XM_064998419.1"/>
</dbReference>
<feature type="transmembrane region" description="Helical" evidence="4">
    <location>
        <begin position="272"/>
        <end position="299"/>
    </location>
</feature>
<dbReference type="GeneID" id="90075470"/>
<sequence>MVSLANSQTLDTGKNVPKSTPEADIEANQPPESKIKNKGAYHPDDLKDLPPDGGVEAWTAAACSLLYCFASWGSVSSYAVFLNFYLTSDILPGITKIDYALVAGLTMCLLLCCSFVVSGLLVIWNVKVVATIGLVLHFVGMLLASFSVNYWQMILTEGILSGLGCGILFAIAVILVPSWFLKRRTIASGLQFAGTGLGGCVFSLVSQAMIERTGNQRWALRTIAFIALFLNVIATALVKLRKPLHIKAVKDNNQGQFKTFIRAMRVPLQPKVWFTSTALMLVGYFCISSIGYVIILYSLSNFAVSVGLSAKQGSDALAILNACQFIGRLSIGIIGDKIGRFNISMLMSYTVIIFTFAFWIPITTYAQVIAFSAMMGLVMGYQFVTISPIIADFFGVKNFPVVWCLISFVNSIVGLVSELIALGLKRSDSAEKPYLYAQIFTGVMFAVSSFFLLPLRELKISNIIRQWKNEAEEELVNTANTNFSDDKDKTESDNGKDLQFRIEDHRINQYNDLLATTPSAYLKRVFYPIAA</sequence>
<evidence type="ECO:0000256" key="3">
    <source>
        <dbReference type="SAM" id="MobiDB-lite"/>
    </source>
</evidence>
<evidence type="ECO:0000313" key="6">
    <source>
        <dbReference type="Proteomes" id="UP001360560"/>
    </source>
</evidence>
<dbReference type="InterPro" id="IPR050327">
    <property type="entry name" value="Proton-linked_MCT"/>
</dbReference>
<dbReference type="Pfam" id="PF07690">
    <property type="entry name" value="MFS_1"/>
    <property type="match status" value="1"/>
</dbReference>
<evidence type="ECO:0000256" key="1">
    <source>
        <dbReference type="ARBA" id="ARBA00004141"/>
    </source>
</evidence>
<dbReference type="GO" id="GO:0022857">
    <property type="term" value="F:transmembrane transporter activity"/>
    <property type="evidence" value="ECO:0007669"/>
    <property type="project" value="InterPro"/>
</dbReference>
<comment type="caution">
    <text evidence="5">The sequence shown here is derived from an EMBL/GenBank/DDBJ whole genome shotgun (WGS) entry which is preliminary data.</text>
</comment>
<evidence type="ECO:0000313" key="5">
    <source>
        <dbReference type="EMBL" id="GMM37495.1"/>
    </source>
</evidence>
<feature type="transmembrane region" description="Helical" evidence="4">
    <location>
        <begin position="218"/>
        <end position="238"/>
    </location>
</feature>
<evidence type="ECO:0000256" key="2">
    <source>
        <dbReference type="ARBA" id="ARBA00006727"/>
    </source>
</evidence>
<dbReference type="InterPro" id="IPR036259">
    <property type="entry name" value="MFS_trans_sf"/>
</dbReference>
<feature type="transmembrane region" description="Helical" evidence="4">
    <location>
        <begin position="343"/>
        <end position="362"/>
    </location>
</feature>
<feature type="transmembrane region" description="Helical" evidence="4">
    <location>
        <begin position="401"/>
        <end position="422"/>
    </location>
</feature>
<dbReference type="EMBL" id="BTFZ01000012">
    <property type="protein sequence ID" value="GMM37495.1"/>
    <property type="molecule type" value="Genomic_DNA"/>
</dbReference>
<proteinExistence type="inferred from homology"/>
<accession>A0AAV5QRE3</accession>
<dbReference type="AlphaFoldDB" id="A0AAV5QRE3"/>
<dbReference type="InterPro" id="IPR011701">
    <property type="entry name" value="MFS"/>
</dbReference>
<keyword evidence="4" id="KW-0812">Transmembrane</keyword>
<protein>
    <submittedName>
        <fullName evidence="5">Esbp6 protein</fullName>
    </submittedName>
</protein>
<dbReference type="Gene3D" id="1.20.1250.20">
    <property type="entry name" value="MFS general substrate transporter like domains"/>
    <property type="match status" value="2"/>
</dbReference>
<dbReference type="Proteomes" id="UP001360560">
    <property type="component" value="Unassembled WGS sequence"/>
</dbReference>
<keyword evidence="4" id="KW-0472">Membrane</keyword>
<keyword evidence="6" id="KW-1185">Reference proteome</keyword>
<feature type="region of interest" description="Disordered" evidence="3">
    <location>
        <begin position="1"/>
        <end position="40"/>
    </location>
</feature>
<organism evidence="5 6">
    <name type="scientific">Saccharomycopsis crataegensis</name>
    <dbReference type="NCBI Taxonomy" id="43959"/>
    <lineage>
        <taxon>Eukaryota</taxon>
        <taxon>Fungi</taxon>
        <taxon>Dikarya</taxon>
        <taxon>Ascomycota</taxon>
        <taxon>Saccharomycotina</taxon>
        <taxon>Saccharomycetes</taxon>
        <taxon>Saccharomycopsidaceae</taxon>
        <taxon>Saccharomycopsis</taxon>
    </lineage>
</organism>
<feature type="transmembrane region" description="Helical" evidence="4">
    <location>
        <begin position="99"/>
        <end position="124"/>
    </location>
</feature>
<feature type="transmembrane region" description="Helical" evidence="4">
    <location>
        <begin position="130"/>
        <end position="151"/>
    </location>
</feature>
<gene>
    <name evidence="5" type="ORF">DASC09_048200</name>
</gene>
<evidence type="ECO:0000256" key="4">
    <source>
        <dbReference type="SAM" id="Phobius"/>
    </source>
</evidence>
<reference evidence="5 6" key="1">
    <citation type="journal article" date="2023" name="Elife">
        <title>Identification of key yeast species and microbe-microbe interactions impacting larval growth of Drosophila in the wild.</title>
        <authorList>
            <person name="Mure A."/>
            <person name="Sugiura Y."/>
            <person name="Maeda R."/>
            <person name="Honda K."/>
            <person name="Sakurai N."/>
            <person name="Takahashi Y."/>
            <person name="Watada M."/>
            <person name="Katoh T."/>
            <person name="Gotoh A."/>
            <person name="Gotoh Y."/>
            <person name="Taniguchi I."/>
            <person name="Nakamura K."/>
            <person name="Hayashi T."/>
            <person name="Katayama T."/>
            <person name="Uemura T."/>
            <person name="Hattori Y."/>
        </authorList>
    </citation>
    <scope>NUCLEOTIDE SEQUENCE [LARGE SCALE GENOMIC DNA]</scope>
    <source>
        <strain evidence="5 6">SC-9</strain>
    </source>
</reference>
<feature type="transmembrane region" description="Helical" evidence="4">
    <location>
        <begin position="434"/>
        <end position="455"/>
    </location>
</feature>
<feature type="transmembrane region" description="Helical" evidence="4">
    <location>
        <begin position="368"/>
        <end position="394"/>
    </location>
</feature>
<dbReference type="SUPFAM" id="SSF103473">
    <property type="entry name" value="MFS general substrate transporter"/>
    <property type="match status" value="1"/>
</dbReference>
<dbReference type="PANTHER" id="PTHR11360">
    <property type="entry name" value="MONOCARBOXYLATE TRANSPORTER"/>
    <property type="match status" value="1"/>
</dbReference>
<keyword evidence="4" id="KW-1133">Transmembrane helix</keyword>
<feature type="transmembrane region" description="Helical" evidence="4">
    <location>
        <begin position="186"/>
        <end position="206"/>
    </location>
</feature>
<dbReference type="PANTHER" id="PTHR11360:SF315">
    <property type="entry name" value="TRANSPORTER MCH2-RELATED"/>
    <property type="match status" value="1"/>
</dbReference>
<feature type="compositionally biased region" description="Polar residues" evidence="3">
    <location>
        <begin position="1"/>
        <end position="12"/>
    </location>
</feature>
<comment type="subcellular location">
    <subcellularLocation>
        <location evidence="1">Membrane</location>
        <topology evidence="1">Multi-pass membrane protein</topology>
    </subcellularLocation>
</comment>
<name>A0AAV5QRE3_9ASCO</name>
<feature type="transmembrane region" description="Helical" evidence="4">
    <location>
        <begin position="57"/>
        <end position="87"/>
    </location>
</feature>
<comment type="similarity">
    <text evidence="2">Belongs to the major facilitator superfamily. Monocarboxylate porter (TC 2.A.1.13) family.</text>
</comment>
<feature type="transmembrane region" description="Helical" evidence="4">
    <location>
        <begin position="158"/>
        <end position="180"/>
    </location>
</feature>
<dbReference type="GO" id="GO:0016020">
    <property type="term" value="C:membrane"/>
    <property type="evidence" value="ECO:0007669"/>
    <property type="project" value="UniProtKB-SubCell"/>
</dbReference>